<keyword evidence="10" id="KW-1185">Reference proteome</keyword>
<evidence type="ECO:0000313" key="10">
    <source>
        <dbReference type="Proteomes" id="UP001497457"/>
    </source>
</evidence>
<dbReference type="GO" id="GO:0006952">
    <property type="term" value="P:defense response"/>
    <property type="evidence" value="ECO:0007669"/>
    <property type="project" value="UniProtKB-KW"/>
</dbReference>
<dbReference type="Pfam" id="PF18052">
    <property type="entry name" value="Rx_N"/>
    <property type="match status" value="1"/>
</dbReference>
<evidence type="ECO:0000256" key="5">
    <source>
        <dbReference type="ARBA" id="ARBA00022821"/>
    </source>
</evidence>
<protein>
    <recommendedName>
        <fullName evidence="11">Rx N-terminal domain-containing protein</fullName>
    </recommendedName>
</protein>
<accession>A0ABC9ASM8</accession>
<gene>
    <name evidence="9" type="ORF">URODEC1_LOCUS58285</name>
</gene>
<dbReference type="InterPro" id="IPR055414">
    <property type="entry name" value="LRR_R13L4/SHOC2-like"/>
</dbReference>
<dbReference type="SUPFAM" id="SSF52047">
    <property type="entry name" value="RNI-like"/>
    <property type="match status" value="1"/>
</dbReference>
<dbReference type="InterPro" id="IPR038005">
    <property type="entry name" value="RX-like_CC"/>
</dbReference>
<reference evidence="10" key="1">
    <citation type="submission" date="2024-06" db="EMBL/GenBank/DDBJ databases">
        <authorList>
            <person name="Ryan C."/>
        </authorList>
    </citation>
    <scope>NUCLEOTIDE SEQUENCE [LARGE SCALE GENOMIC DNA]</scope>
</reference>
<organism evidence="9 10">
    <name type="scientific">Urochloa decumbens</name>
    <dbReference type="NCBI Taxonomy" id="240449"/>
    <lineage>
        <taxon>Eukaryota</taxon>
        <taxon>Viridiplantae</taxon>
        <taxon>Streptophyta</taxon>
        <taxon>Embryophyta</taxon>
        <taxon>Tracheophyta</taxon>
        <taxon>Spermatophyta</taxon>
        <taxon>Magnoliopsida</taxon>
        <taxon>Liliopsida</taxon>
        <taxon>Poales</taxon>
        <taxon>Poaceae</taxon>
        <taxon>PACMAD clade</taxon>
        <taxon>Panicoideae</taxon>
        <taxon>Panicodae</taxon>
        <taxon>Paniceae</taxon>
        <taxon>Melinidinae</taxon>
        <taxon>Urochloa</taxon>
    </lineage>
</organism>
<evidence type="ECO:0000256" key="3">
    <source>
        <dbReference type="ARBA" id="ARBA00022737"/>
    </source>
</evidence>
<evidence type="ECO:0000256" key="6">
    <source>
        <dbReference type="ARBA" id="ARBA00023054"/>
    </source>
</evidence>
<dbReference type="InterPro" id="IPR041118">
    <property type="entry name" value="Rx_N"/>
</dbReference>
<feature type="domain" description="Disease resistance N-terminal" evidence="7">
    <location>
        <begin position="6"/>
        <end position="76"/>
    </location>
</feature>
<dbReference type="Gene3D" id="3.80.10.10">
    <property type="entry name" value="Ribonuclease Inhibitor"/>
    <property type="match status" value="1"/>
</dbReference>
<dbReference type="EMBL" id="OZ075133">
    <property type="protein sequence ID" value="CAL4986190.1"/>
    <property type="molecule type" value="Genomic_DNA"/>
</dbReference>
<dbReference type="GO" id="GO:0051707">
    <property type="term" value="P:response to other organism"/>
    <property type="evidence" value="ECO:0007669"/>
    <property type="project" value="UniProtKB-ARBA"/>
</dbReference>
<dbReference type="Gene3D" id="3.40.50.300">
    <property type="entry name" value="P-loop containing nucleotide triphosphate hydrolases"/>
    <property type="match status" value="1"/>
</dbReference>
<dbReference type="SUPFAM" id="SSF52540">
    <property type="entry name" value="P-loop containing nucleoside triphosphate hydrolases"/>
    <property type="match status" value="1"/>
</dbReference>
<dbReference type="AlphaFoldDB" id="A0ABC9ASM8"/>
<dbReference type="Pfam" id="PF23598">
    <property type="entry name" value="LRR_14"/>
    <property type="match status" value="1"/>
</dbReference>
<dbReference type="InterPro" id="IPR027417">
    <property type="entry name" value="P-loop_NTPase"/>
</dbReference>
<evidence type="ECO:0000259" key="7">
    <source>
        <dbReference type="Pfam" id="PF18052"/>
    </source>
</evidence>
<comment type="similarity">
    <text evidence="1">Belongs to the disease resistance NB-LRR family.</text>
</comment>
<evidence type="ECO:0000256" key="1">
    <source>
        <dbReference type="ARBA" id="ARBA00008894"/>
    </source>
</evidence>
<sequence>MDAQGALDSLLGRLTSILVDEAQLLGRVRGDVEFIKGEMECMNSLILQLTEAHHRDYLVRAWMKQELKARACDVGDRRQRYGVTVPPTSPTAAADIYDGDVKRASDEEDLRRRAVLFDDAEPPEDYEEAVQKYIDTLVKCLSREPPPAAAAKDSDEPQVRVFSITRSDYWDCSLYESYMASPVARGAYEHPSVSTLFDCKALVNVFSHKEKDIARTVLAKILGEITGVQQGREDEQSTEKSLVDKDEEELSSELQGHLKGKRFLFVIIDKRGSKEQWKRILDALLHAADRCHPGSAIIVTTKSPSPYKIINAISLEEFYQEKIFELGQRYKDDVHRDMCTKIRNATLYSSAFARKMFMHLVYVNPIMKEDELRNYYHAISMCQQLSDSGIPQKMKLLKVLDLEGCHGLEKHHLKSICKILLLKYLSLRNTDVAELPKQIKELQCLETLDIRQTKKVSASNDARSSEESIVTVSMPLGIQKMINMEILSHVQITDRDSELAGIAQLLKLRKLGVALQGKNVKLSDLFCQIEKLHKCLRSLSIRMGSPAGSENHHAEAVDSLPSLPEFIERLNICGITSGLVCSIKEHHRLAKITLSDTYLTEDGLRILGNLAALRGLKLLHKSYTESELYFKKCEFQSLAYLLVEGKDITTIRFAIGAAPKLQRILWTFETMDVLSGIDWLPRLKKLELNGDCDLDPIKEALESHPTSCATLEHKPHQQRQA</sequence>
<dbReference type="Proteomes" id="UP001497457">
    <property type="component" value="Chromosome 23rd"/>
</dbReference>
<dbReference type="PANTHER" id="PTHR47186">
    <property type="entry name" value="LEUCINE-RICH REPEAT-CONTAINING PROTEIN 57"/>
    <property type="match status" value="1"/>
</dbReference>
<feature type="domain" description="Disease resistance R13L4/SHOC-2-like LRR" evidence="8">
    <location>
        <begin position="393"/>
        <end position="696"/>
    </location>
</feature>
<keyword evidence="2" id="KW-0433">Leucine-rich repeat</keyword>
<evidence type="ECO:0000256" key="4">
    <source>
        <dbReference type="ARBA" id="ARBA00022741"/>
    </source>
</evidence>
<dbReference type="InterPro" id="IPR032675">
    <property type="entry name" value="LRR_dom_sf"/>
</dbReference>
<reference evidence="9 10" key="2">
    <citation type="submission" date="2024-10" db="EMBL/GenBank/DDBJ databases">
        <authorList>
            <person name="Ryan C."/>
        </authorList>
    </citation>
    <scope>NUCLEOTIDE SEQUENCE [LARGE SCALE GENOMIC DNA]</scope>
</reference>
<evidence type="ECO:0000313" key="9">
    <source>
        <dbReference type="EMBL" id="CAL4986190.1"/>
    </source>
</evidence>
<dbReference type="PANTHER" id="PTHR47186:SF56">
    <property type="entry name" value="GENOME ASSEMBLY, CHROMOSOME: II"/>
    <property type="match status" value="1"/>
</dbReference>
<evidence type="ECO:0000259" key="8">
    <source>
        <dbReference type="Pfam" id="PF23598"/>
    </source>
</evidence>
<dbReference type="CDD" id="cd14798">
    <property type="entry name" value="RX-CC_like"/>
    <property type="match status" value="1"/>
</dbReference>
<keyword evidence="5" id="KW-0611">Plant defense</keyword>
<evidence type="ECO:0000256" key="2">
    <source>
        <dbReference type="ARBA" id="ARBA00022614"/>
    </source>
</evidence>
<evidence type="ECO:0008006" key="11">
    <source>
        <dbReference type="Google" id="ProtNLM"/>
    </source>
</evidence>
<proteinExistence type="inferred from homology"/>
<keyword evidence="3" id="KW-0677">Repeat</keyword>
<dbReference type="Gene3D" id="1.20.5.4130">
    <property type="match status" value="1"/>
</dbReference>
<keyword evidence="4" id="KW-0547">Nucleotide-binding</keyword>
<dbReference type="GO" id="GO:0000166">
    <property type="term" value="F:nucleotide binding"/>
    <property type="evidence" value="ECO:0007669"/>
    <property type="project" value="UniProtKB-KW"/>
</dbReference>
<keyword evidence="6" id="KW-0175">Coiled coil</keyword>
<name>A0ABC9ASM8_9POAL</name>